<name>A0AAF0J6F5_9BASI</name>
<dbReference type="EMBL" id="CP119879">
    <property type="protein sequence ID" value="WFD35173.1"/>
    <property type="molecule type" value="Genomic_DNA"/>
</dbReference>
<protein>
    <recommendedName>
        <fullName evidence="3">DUF1748-domain-containing protein</fullName>
    </recommendedName>
</protein>
<dbReference type="PANTHER" id="PTHR28075:SF1">
    <property type="entry name" value="DUF1748-DOMAIN-CONTAINING PROTEIN"/>
    <property type="match status" value="1"/>
</dbReference>
<evidence type="ECO:0008006" key="3">
    <source>
        <dbReference type="Google" id="ProtNLM"/>
    </source>
</evidence>
<proteinExistence type="predicted"/>
<dbReference type="Pfam" id="PF08520">
    <property type="entry name" value="Mitofissin"/>
    <property type="match status" value="1"/>
</dbReference>
<gene>
    <name evidence="1" type="ORF">MCUN1_002023</name>
</gene>
<dbReference type="AlphaFoldDB" id="A0AAF0J6F5"/>
<evidence type="ECO:0000313" key="1">
    <source>
        <dbReference type="EMBL" id="WFD35173.1"/>
    </source>
</evidence>
<dbReference type="Proteomes" id="UP001219933">
    <property type="component" value="Chromosome 3"/>
</dbReference>
<accession>A0AAF0J6F5</accession>
<dbReference type="InterPro" id="IPR013726">
    <property type="entry name" value="Mitofissin"/>
</dbReference>
<dbReference type="GO" id="GO:0005737">
    <property type="term" value="C:cytoplasm"/>
    <property type="evidence" value="ECO:0007669"/>
    <property type="project" value="TreeGrafter"/>
</dbReference>
<reference evidence="1" key="1">
    <citation type="submission" date="2023-03" db="EMBL/GenBank/DDBJ databases">
        <title>Mating type loci evolution in Malassezia.</title>
        <authorList>
            <person name="Coelho M.A."/>
        </authorList>
    </citation>
    <scope>NUCLEOTIDE SEQUENCE</scope>
    <source>
        <strain evidence="1">CBS 11721</strain>
    </source>
</reference>
<sequence length="57" mass="6564">MLGRLAHLAFDALLISMVLTGIKRNTGLTLSLYRIKHREIQQFLSGYLEAGEWVRVY</sequence>
<organism evidence="1 2">
    <name type="scientific">Malassezia cuniculi</name>
    <dbReference type="NCBI Taxonomy" id="948313"/>
    <lineage>
        <taxon>Eukaryota</taxon>
        <taxon>Fungi</taxon>
        <taxon>Dikarya</taxon>
        <taxon>Basidiomycota</taxon>
        <taxon>Ustilaginomycotina</taxon>
        <taxon>Malasseziomycetes</taxon>
        <taxon>Malasseziales</taxon>
        <taxon>Malasseziaceae</taxon>
        <taxon>Malassezia</taxon>
    </lineage>
</organism>
<keyword evidence="2" id="KW-1185">Reference proteome</keyword>
<evidence type="ECO:0000313" key="2">
    <source>
        <dbReference type="Proteomes" id="UP001219933"/>
    </source>
</evidence>
<dbReference type="PANTHER" id="PTHR28075">
    <property type="entry name" value="CHROMOSOME 16, WHOLE GENOME SHOTGUN SEQUENCE"/>
    <property type="match status" value="1"/>
</dbReference>